<organism evidence="3 4">
    <name type="scientific">[Roseibacterium] beibuensis</name>
    <dbReference type="NCBI Taxonomy" id="1193142"/>
    <lineage>
        <taxon>Bacteria</taxon>
        <taxon>Pseudomonadati</taxon>
        <taxon>Pseudomonadota</taxon>
        <taxon>Alphaproteobacteria</taxon>
        <taxon>Rhodobacterales</taxon>
        <taxon>Roseobacteraceae</taxon>
        <taxon>Roseicyclus</taxon>
    </lineage>
</organism>
<evidence type="ECO:0000313" key="4">
    <source>
        <dbReference type="Proteomes" id="UP001499910"/>
    </source>
</evidence>
<dbReference type="RefSeq" id="WP_259547237.1">
    <property type="nucleotide sequence ID" value="NZ_JANXIR010000001.1"/>
</dbReference>
<proteinExistence type="predicted"/>
<keyword evidence="2" id="KW-1133">Transmembrane helix</keyword>
<evidence type="ECO:0000313" key="3">
    <source>
        <dbReference type="EMBL" id="GAA5064692.1"/>
    </source>
</evidence>
<feature type="region of interest" description="Disordered" evidence="1">
    <location>
        <begin position="100"/>
        <end position="140"/>
    </location>
</feature>
<keyword evidence="2" id="KW-0472">Membrane</keyword>
<dbReference type="Proteomes" id="UP001499910">
    <property type="component" value="Unassembled WGS sequence"/>
</dbReference>
<name>A0ABP9KVG0_9RHOB</name>
<accession>A0ABP9KVG0</accession>
<comment type="caution">
    <text evidence="3">The sequence shown here is derived from an EMBL/GenBank/DDBJ whole genome shotgun (WGS) entry which is preliminary data.</text>
</comment>
<evidence type="ECO:0000256" key="2">
    <source>
        <dbReference type="SAM" id="Phobius"/>
    </source>
</evidence>
<gene>
    <name evidence="3" type="ORF">GCM10023209_01450</name>
</gene>
<keyword evidence="2" id="KW-0812">Transmembrane</keyword>
<keyword evidence="4" id="KW-1185">Reference proteome</keyword>
<reference evidence="4" key="1">
    <citation type="journal article" date="2019" name="Int. J. Syst. Evol. Microbiol.">
        <title>The Global Catalogue of Microorganisms (GCM) 10K type strain sequencing project: providing services to taxonomists for standard genome sequencing and annotation.</title>
        <authorList>
            <consortium name="The Broad Institute Genomics Platform"/>
            <consortium name="The Broad Institute Genome Sequencing Center for Infectious Disease"/>
            <person name="Wu L."/>
            <person name="Ma J."/>
        </authorList>
    </citation>
    <scope>NUCLEOTIDE SEQUENCE [LARGE SCALE GENOMIC DNA]</scope>
    <source>
        <strain evidence="4">JCM 18015</strain>
    </source>
</reference>
<feature type="transmembrane region" description="Helical" evidence="2">
    <location>
        <begin position="31"/>
        <end position="50"/>
    </location>
</feature>
<dbReference type="EMBL" id="BAABHW010000001">
    <property type="protein sequence ID" value="GAA5064692.1"/>
    <property type="molecule type" value="Genomic_DNA"/>
</dbReference>
<sequence length="140" mass="14515">MNDDRDTAAFTTASTRLDFGRLFSHVEAMTTLRALLIMALAVLLLPWGAYTGVAAEQGRDVVVAASAGPETFPAAVASLTSTKHCRAAVLPGAPCASDILPGDDIVLSDDPSRAESPDLGDGPTIKGRSMSPPRSPPRPS</sequence>
<evidence type="ECO:0000256" key="1">
    <source>
        <dbReference type="SAM" id="MobiDB-lite"/>
    </source>
</evidence>
<protein>
    <submittedName>
        <fullName evidence="3">Uncharacterized protein</fullName>
    </submittedName>
</protein>